<dbReference type="EMBL" id="KV745700">
    <property type="protein sequence ID" value="OCK73632.1"/>
    <property type="molecule type" value="Genomic_DNA"/>
</dbReference>
<dbReference type="OrthoDB" id="5286008at2759"/>
<keyword evidence="3" id="KW-1185">Reference proteome</keyword>
<reference evidence="2 3" key="1">
    <citation type="journal article" date="2016" name="Nat. Commun.">
        <title>Ectomycorrhizal ecology is imprinted in the genome of the dominant symbiotic fungus Cenococcum geophilum.</title>
        <authorList>
            <consortium name="DOE Joint Genome Institute"/>
            <person name="Peter M."/>
            <person name="Kohler A."/>
            <person name="Ohm R.A."/>
            <person name="Kuo A."/>
            <person name="Krutzmann J."/>
            <person name="Morin E."/>
            <person name="Arend M."/>
            <person name="Barry K.W."/>
            <person name="Binder M."/>
            <person name="Choi C."/>
            <person name="Clum A."/>
            <person name="Copeland A."/>
            <person name="Grisel N."/>
            <person name="Haridas S."/>
            <person name="Kipfer T."/>
            <person name="LaButti K."/>
            <person name="Lindquist E."/>
            <person name="Lipzen A."/>
            <person name="Maire R."/>
            <person name="Meier B."/>
            <person name="Mihaltcheva S."/>
            <person name="Molinier V."/>
            <person name="Murat C."/>
            <person name="Poggeler S."/>
            <person name="Quandt C.A."/>
            <person name="Sperisen C."/>
            <person name="Tritt A."/>
            <person name="Tisserant E."/>
            <person name="Crous P.W."/>
            <person name="Henrissat B."/>
            <person name="Nehls U."/>
            <person name="Egli S."/>
            <person name="Spatafora J.W."/>
            <person name="Grigoriev I.V."/>
            <person name="Martin F.M."/>
        </authorList>
    </citation>
    <scope>NUCLEOTIDE SEQUENCE [LARGE SCALE GENOMIC DNA]</scope>
    <source>
        <strain evidence="2 3">CBS 459.81</strain>
    </source>
</reference>
<name>A0A8E2DXS1_9PEZI</name>
<evidence type="ECO:0000313" key="3">
    <source>
        <dbReference type="Proteomes" id="UP000250266"/>
    </source>
</evidence>
<protein>
    <submittedName>
        <fullName evidence="2">Uncharacterized protein</fullName>
    </submittedName>
</protein>
<dbReference type="AlphaFoldDB" id="A0A8E2DXS1"/>
<organism evidence="2 3">
    <name type="scientific">Lepidopterella palustris CBS 459.81</name>
    <dbReference type="NCBI Taxonomy" id="1314670"/>
    <lineage>
        <taxon>Eukaryota</taxon>
        <taxon>Fungi</taxon>
        <taxon>Dikarya</taxon>
        <taxon>Ascomycota</taxon>
        <taxon>Pezizomycotina</taxon>
        <taxon>Dothideomycetes</taxon>
        <taxon>Pleosporomycetidae</taxon>
        <taxon>Mytilinidiales</taxon>
        <taxon>Argynnaceae</taxon>
        <taxon>Lepidopterella</taxon>
    </lineage>
</organism>
<evidence type="ECO:0000313" key="2">
    <source>
        <dbReference type="EMBL" id="OCK73632.1"/>
    </source>
</evidence>
<sequence>MAIGLLRSESVPQGSLGDFHSAPREMRMATQRAADFVYSRDENIASLALFFAFSEPLRERDETLLGSTIFGAGTVAEIENNVEAAKSARTPFTTFGMRLFDDLRDPAVINKTRLEEDRPIFEEVKCLLRTWIDNSFPSPEEEWDVNTKTMKPREKLIYDYFVKALIFNLNLSIC</sequence>
<feature type="region of interest" description="Disordered" evidence="1">
    <location>
        <begin position="1"/>
        <end position="20"/>
    </location>
</feature>
<proteinExistence type="predicted"/>
<dbReference type="Proteomes" id="UP000250266">
    <property type="component" value="Unassembled WGS sequence"/>
</dbReference>
<evidence type="ECO:0000256" key="1">
    <source>
        <dbReference type="SAM" id="MobiDB-lite"/>
    </source>
</evidence>
<gene>
    <name evidence="2" type="ORF">K432DRAFT_398718</name>
</gene>
<accession>A0A8E2DXS1</accession>